<proteinExistence type="predicted"/>
<comment type="caution">
    <text evidence="1">The sequence shown here is derived from an EMBL/GenBank/DDBJ whole genome shotgun (WGS) entry which is preliminary data.</text>
</comment>
<dbReference type="Proteomes" id="UP000318693">
    <property type="component" value="Unassembled WGS sequence"/>
</dbReference>
<organism evidence="1 2">
    <name type="scientific">Georgenia yuyongxinii</name>
    <dbReference type="NCBI Taxonomy" id="2589797"/>
    <lineage>
        <taxon>Bacteria</taxon>
        <taxon>Bacillati</taxon>
        <taxon>Actinomycetota</taxon>
        <taxon>Actinomycetes</taxon>
        <taxon>Micrococcales</taxon>
        <taxon>Bogoriellaceae</taxon>
        <taxon>Georgenia</taxon>
    </lineage>
</organism>
<evidence type="ECO:0000313" key="1">
    <source>
        <dbReference type="EMBL" id="TRW46521.1"/>
    </source>
</evidence>
<gene>
    <name evidence="1" type="ORF">FJ693_05245</name>
</gene>
<reference evidence="1 2" key="1">
    <citation type="submission" date="2019-07" db="EMBL/GenBank/DDBJ databases">
        <title>Georgenia wutianyii sp. nov. and Georgenia *** sp. nov. isolated from plateau pika (Ochotona curzoniae) in the Qinghai-Tibet plateau of China.</title>
        <authorList>
            <person name="Tian Z."/>
        </authorList>
    </citation>
    <scope>NUCLEOTIDE SEQUENCE [LARGE SCALE GENOMIC DNA]</scope>
    <source>
        <strain evidence="1 2">Z446</strain>
    </source>
</reference>
<dbReference type="AlphaFoldDB" id="A0A552WUJ7"/>
<dbReference type="RefSeq" id="WP_143417475.1">
    <property type="nucleotide sequence ID" value="NZ_VJXR01000009.1"/>
</dbReference>
<sequence>MDDRDGASTRGVARVARGLSIVALAVALTGCANATDLDGRLAAAAWQAASAASSAALGLELYLDGSVTATVADVTFIDMTREAGAAQESVTAQAVATTAEAARRDRLRTDIGGATDDILRARALVAGAVPAAEGPTIAAALQDRAEGLTATADRLDAG</sequence>
<name>A0A552WUJ7_9MICO</name>
<dbReference type="PROSITE" id="PS51257">
    <property type="entry name" value="PROKAR_LIPOPROTEIN"/>
    <property type="match status" value="1"/>
</dbReference>
<evidence type="ECO:0000313" key="2">
    <source>
        <dbReference type="Proteomes" id="UP000318693"/>
    </source>
</evidence>
<accession>A0A552WUJ7</accession>
<protein>
    <submittedName>
        <fullName evidence="1">Uncharacterized protein</fullName>
    </submittedName>
</protein>
<keyword evidence="2" id="KW-1185">Reference proteome</keyword>
<dbReference type="EMBL" id="VJXR01000009">
    <property type="protein sequence ID" value="TRW46521.1"/>
    <property type="molecule type" value="Genomic_DNA"/>
</dbReference>